<name>A0A0F9GEH2_9ZZZZ</name>
<gene>
    <name evidence="1" type="ORF">LCGC14_2131210</name>
</gene>
<accession>A0A0F9GEH2</accession>
<evidence type="ECO:0000313" key="1">
    <source>
        <dbReference type="EMBL" id="KKL67815.1"/>
    </source>
</evidence>
<proteinExistence type="predicted"/>
<protein>
    <submittedName>
        <fullName evidence="1">Uncharacterized protein</fullName>
    </submittedName>
</protein>
<reference evidence="1" key="1">
    <citation type="journal article" date="2015" name="Nature">
        <title>Complex archaea that bridge the gap between prokaryotes and eukaryotes.</title>
        <authorList>
            <person name="Spang A."/>
            <person name="Saw J.H."/>
            <person name="Jorgensen S.L."/>
            <person name="Zaremba-Niedzwiedzka K."/>
            <person name="Martijn J."/>
            <person name="Lind A.E."/>
            <person name="van Eijk R."/>
            <person name="Schleper C."/>
            <person name="Guy L."/>
            <person name="Ettema T.J."/>
        </authorList>
    </citation>
    <scope>NUCLEOTIDE SEQUENCE</scope>
</reference>
<dbReference type="AlphaFoldDB" id="A0A0F9GEH2"/>
<sequence length="126" mass="14520">MLQKNKKYKMENGKLFPFKEQVGIYIGELPSGFLEFKLSGNKVCGMNGGCYELVEENEADKCMGQVLKISCSLNNEESFALELYINEHYMVRTDLEEIKQEIKRHPCACSGINDVLNIINKYRRVQ</sequence>
<organism evidence="1">
    <name type="scientific">marine sediment metagenome</name>
    <dbReference type="NCBI Taxonomy" id="412755"/>
    <lineage>
        <taxon>unclassified sequences</taxon>
        <taxon>metagenomes</taxon>
        <taxon>ecological metagenomes</taxon>
    </lineage>
</organism>
<dbReference type="EMBL" id="LAZR01026739">
    <property type="protein sequence ID" value="KKL67815.1"/>
    <property type="molecule type" value="Genomic_DNA"/>
</dbReference>
<comment type="caution">
    <text evidence="1">The sequence shown here is derived from an EMBL/GenBank/DDBJ whole genome shotgun (WGS) entry which is preliminary data.</text>
</comment>